<gene>
    <name evidence="2" type="ORF">MN116_002884</name>
</gene>
<feature type="region of interest" description="Disordered" evidence="1">
    <location>
        <begin position="533"/>
        <end position="562"/>
    </location>
</feature>
<reference evidence="2" key="2">
    <citation type="journal article" date="2023" name="Infect Dis Poverty">
        <title>Chromosome-scale genome of the human blood fluke Schistosoma mekongi and its implications for public health.</title>
        <authorList>
            <person name="Zhou M."/>
            <person name="Xu L."/>
            <person name="Xu D."/>
            <person name="Chen W."/>
            <person name="Khan J."/>
            <person name="Hu Y."/>
            <person name="Huang H."/>
            <person name="Wei H."/>
            <person name="Zhang Y."/>
            <person name="Chusongsang P."/>
            <person name="Tanasarnprasert K."/>
            <person name="Hu X."/>
            <person name="Limpanont Y."/>
            <person name="Lv Z."/>
        </authorList>
    </citation>
    <scope>NUCLEOTIDE SEQUENCE</scope>
    <source>
        <strain evidence="2">LV_2022a</strain>
    </source>
</reference>
<accession>A0AAE1ZGI3</accession>
<feature type="compositionally biased region" description="Polar residues" evidence="1">
    <location>
        <begin position="296"/>
        <end position="314"/>
    </location>
</feature>
<protein>
    <submittedName>
        <fullName evidence="2">Uncharacterized protein</fullName>
    </submittedName>
</protein>
<dbReference type="Proteomes" id="UP001292079">
    <property type="component" value="Unassembled WGS sequence"/>
</dbReference>
<comment type="caution">
    <text evidence="2">The sequence shown here is derived from an EMBL/GenBank/DDBJ whole genome shotgun (WGS) entry which is preliminary data.</text>
</comment>
<evidence type="ECO:0000313" key="3">
    <source>
        <dbReference type="Proteomes" id="UP001292079"/>
    </source>
</evidence>
<sequence>MSFMSKIVRFKSFVSSKPSTSNLDLESTSKGFPSYQPTSFYNLGFGDEKSFVDVEYISKHEFIRVSGVDFDVQCIDFLVRLCSLLGLRAGDYTILVPCESLSGVPQICWRCVPPSSKLSSWISSEAAQTKLPTLVKLTAKCHLKKSAKLYKFPFPETEIKYPVKPVKTGKEFLNDLGHRIIVYLPGDRKIVVRGRLDQPVNNVLQEVSSERLIQLCDYYIINPKTGTNLDPKDTFLNQNADQIELKKREEAKSKLAGEAQSSDSKVKPINCHSKDEGCTVIKSRAKKKHIKRSAPSVPTNEKMTHQHFSPSTNLPDKLHISSCMTLPSTIPNKADVKSSDDKRNSVLVCSSLGSQANKHSLSKNQSQETPSVANVINKKSLSHQQKSFVLKNSNKKISDKPRICPPPPPPLMPADFGKHVTPTNSCKSQLSTRGSHEYADRVNGCVLDDNFNNQESSVLTGERHSHKVITNPSADSVVYNKSNSAIAKLPDMVNGNSNEKSDNWLQLPPPLPATIFNPITPSSLPKLSVESLQKQSQKINSHPPCGSCDKQNHSSFEPDNKLDASKNRFSFSSVSLNEVKNSQSAGTNLLTELKAALKHVTVNKDLIDGSYVSLAKGQVKPGRIISSD</sequence>
<evidence type="ECO:0000256" key="1">
    <source>
        <dbReference type="SAM" id="MobiDB-lite"/>
    </source>
</evidence>
<dbReference type="AlphaFoldDB" id="A0AAE1ZGI3"/>
<name>A0AAE1ZGI3_SCHME</name>
<reference evidence="2" key="1">
    <citation type="submission" date="2022-04" db="EMBL/GenBank/DDBJ databases">
        <authorList>
            <person name="Xu L."/>
            <person name="Lv Z."/>
        </authorList>
    </citation>
    <scope>NUCLEOTIDE SEQUENCE</scope>
    <source>
        <strain evidence="2">LV_2022a</strain>
    </source>
</reference>
<feature type="region of interest" description="Disordered" evidence="1">
    <location>
        <begin position="285"/>
        <end position="316"/>
    </location>
</feature>
<keyword evidence="3" id="KW-1185">Reference proteome</keyword>
<feature type="compositionally biased region" description="Basic and acidic residues" evidence="1">
    <location>
        <begin position="550"/>
        <end position="562"/>
    </location>
</feature>
<organism evidence="2 3">
    <name type="scientific">Schistosoma mekongi</name>
    <name type="common">Parasitic worm</name>
    <dbReference type="NCBI Taxonomy" id="38744"/>
    <lineage>
        <taxon>Eukaryota</taxon>
        <taxon>Metazoa</taxon>
        <taxon>Spiralia</taxon>
        <taxon>Lophotrochozoa</taxon>
        <taxon>Platyhelminthes</taxon>
        <taxon>Trematoda</taxon>
        <taxon>Digenea</taxon>
        <taxon>Strigeidida</taxon>
        <taxon>Schistosomatoidea</taxon>
        <taxon>Schistosomatidae</taxon>
        <taxon>Schistosoma</taxon>
    </lineage>
</organism>
<evidence type="ECO:0000313" key="2">
    <source>
        <dbReference type="EMBL" id="KAK4473523.1"/>
    </source>
</evidence>
<proteinExistence type="predicted"/>
<dbReference type="EMBL" id="JALJAT010000002">
    <property type="protein sequence ID" value="KAK4473523.1"/>
    <property type="molecule type" value="Genomic_DNA"/>
</dbReference>